<feature type="domain" description="EF-hand" evidence="6">
    <location>
        <begin position="5"/>
        <end position="40"/>
    </location>
</feature>
<dbReference type="InterPro" id="IPR002048">
    <property type="entry name" value="EF_hand_dom"/>
</dbReference>
<evidence type="ECO:0000256" key="4">
    <source>
        <dbReference type="ARBA" id="ARBA00022737"/>
    </source>
</evidence>
<dbReference type="AlphaFoldDB" id="C5KBW6"/>
<keyword evidence="2" id="KW-0519">Myristate</keyword>
<keyword evidence="4" id="KW-0677">Repeat</keyword>
<evidence type="ECO:0000256" key="2">
    <source>
        <dbReference type="ARBA" id="ARBA00022707"/>
    </source>
</evidence>
<dbReference type="SUPFAM" id="SSF47473">
    <property type="entry name" value="EF-hand"/>
    <property type="match status" value="1"/>
</dbReference>
<comment type="similarity">
    <text evidence="1">Belongs to the recoverin family.</text>
</comment>
<evidence type="ECO:0000256" key="3">
    <source>
        <dbReference type="ARBA" id="ARBA00022723"/>
    </source>
</evidence>
<reference evidence="7 8" key="1">
    <citation type="submission" date="2008-07" db="EMBL/GenBank/DDBJ databases">
        <authorList>
            <person name="El-Sayed N."/>
            <person name="Caler E."/>
            <person name="Inman J."/>
            <person name="Amedeo P."/>
            <person name="Hass B."/>
            <person name="Wortman J."/>
        </authorList>
    </citation>
    <scope>NUCLEOTIDE SEQUENCE [LARGE SCALE GENOMIC DNA]</scope>
    <source>
        <strain evidence="8">ATCC 50983 / TXsc</strain>
    </source>
</reference>
<feature type="domain" description="EF-hand" evidence="6">
    <location>
        <begin position="41"/>
        <end position="76"/>
    </location>
</feature>
<keyword evidence="5" id="KW-0449">Lipoprotein</keyword>
<dbReference type="OMA" id="AHEVYAN"/>
<dbReference type="GO" id="GO:0005509">
    <property type="term" value="F:calcium ion binding"/>
    <property type="evidence" value="ECO:0007669"/>
    <property type="project" value="InterPro"/>
</dbReference>
<dbReference type="InParanoid" id="C5KBW6"/>
<protein>
    <submittedName>
        <fullName evidence="7">Neuronal calcium sensor, putative</fullName>
    </submittedName>
</protein>
<organism evidence="8">
    <name type="scientific">Perkinsus marinus (strain ATCC 50983 / TXsc)</name>
    <dbReference type="NCBI Taxonomy" id="423536"/>
    <lineage>
        <taxon>Eukaryota</taxon>
        <taxon>Sar</taxon>
        <taxon>Alveolata</taxon>
        <taxon>Perkinsozoa</taxon>
        <taxon>Perkinsea</taxon>
        <taxon>Perkinsida</taxon>
        <taxon>Perkinsidae</taxon>
        <taxon>Perkinsus</taxon>
    </lineage>
</organism>
<dbReference type="GeneID" id="9063341"/>
<dbReference type="InterPro" id="IPR011992">
    <property type="entry name" value="EF-hand-dom_pair"/>
</dbReference>
<dbReference type="PANTHER" id="PTHR23055:SF178">
    <property type="entry name" value="NEUROCALCIN HOMOLOG"/>
    <property type="match status" value="1"/>
</dbReference>
<evidence type="ECO:0000313" key="7">
    <source>
        <dbReference type="EMBL" id="EER17997.1"/>
    </source>
</evidence>
<proteinExistence type="inferred from homology"/>
<name>C5KBW6_PERM5</name>
<evidence type="ECO:0000256" key="1">
    <source>
        <dbReference type="ARBA" id="ARBA00006049"/>
    </source>
</evidence>
<accession>C5KBW6</accession>
<dbReference type="PROSITE" id="PS50222">
    <property type="entry name" value="EF_HAND_2"/>
    <property type="match status" value="2"/>
</dbReference>
<keyword evidence="3" id="KW-0479">Metal-binding</keyword>
<gene>
    <name evidence="7" type="ORF">Pmar_PMAR019879</name>
</gene>
<dbReference type="CDD" id="cd00051">
    <property type="entry name" value="EFh"/>
    <property type="match status" value="1"/>
</dbReference>
<dbReference type="SMART" id="SM00054">
    <property type="entry name" value="EFh"/>
    <property type="match status" value="2"/>
</dbReference>
<dbReference type="PANTHER" id="PTHR23055">
    <property type="entry name" value="CALCIUM BINDING PROTEINS"/>
    <property type="match status" value="1"/>
</dbReference>
<dbReference type="OrthoDB" id="439832at2759"/>
<evidence type="ECO:0000313" key="8">
    <source>
        <dbReference type="Proteomes" id="UP000007800"/>
    </source>
</evidence>
<sequence length="147" mass="15880">MFPGQDAALIERMFDLFDTDGSGIIELRKFIIGLSNVSSISTVEKVKLAFSLYDLGNSGSLEYAEVLQLLIAAQAGIGPISDSDVRTRAHEVYANLGIAPEGSSGGEDDIYPCLSYEQFVNIAEERPQLLLPVHALAHNALAQMPHC</sequence>
<dbReference type="RefSeq" id="XP_002786201.1">
    <property type="nucleotide sequence ID" value="XM_002786155.1"/>
</dbReference>
<dbReference type="EMBL" id="GG671946">
    <property type="protein sequence ID" value="EER17997.1"/>
    <property type="molecule type" value="Genomic_DNA"/>
</dbReference>
<dbReference type="PRINTS" id="PR00450">
    <property type="entry name" value="RECOVERIN"/>
</dbReference>
<dbReference type="InterPro" id="IPR028846">
    <property type="entry name" value="Recoverin"/>
</dbReference>
<dbReference type="Gene3D" id="1.10.238.10">
    <property type="entry name" value="EF-hand"/>
    <property type="match status" value="1"/>
</dbReference>
<evidence type="ECO:0000256" key="5">
    <source>
        <dbReference type="ARBA" id="ARBA00023288"/>
    </source>
</evidence>
<evidence type="ECO:0000259" key="6">
    <source>
        <dbReference type="PROSITE" id="PS50222"/>
    </source>
</evidence>
<dbReference type="Proteomes" id="UP000007800">
    <property type="component" value="Unassembled WGS sequence"/>
</dbReference>
<keyword evidence="8" id="KW-1185">Reference proteome</keyword>